<feature type="transmembrane region" description="Helical" evidence="6">
    <location>
        <begin position="211"/>
        <end position="234"/>
    </location>
</feature>
<dbReference type="AlphaFoldDB" id="A0A8T0V6B1"/>
<dbReference type="GO" id="GO:0016020">
    <property type="term" value="C:membrane"/>
    <property type="evidence" value="ECO:0007669"/>
    <property type="project" value="UniProtKB-SubCell"/>
</dbReference>
<dbReference type="Pfam" id="PF05978">
    <property type="entry name" value="UNC-93"/>
    <property type="match status" value="1"/>
</dbReference>
<comment type="subcellular location">
    <subcellularLocation>
        <location evidence="1">Membrane</location>
        <topology evidence="1">Multi-pass membrane protein</topology>
    </subcellularLocation>
</comment>
<evidence type="ECO:0000256" key="1">
    <source>
        <dbReference type="ARBA" id="ARBA00004141"/>
    </source>
</evidence>
<comment type="similarity">
    <text evidence="2">Belongs to the unc-93 family.</text>
</comment>
<feature type="transmembrane region" description="Helical" evidence="6">
    <location>
        <begin position="67"/>
        <end position="95"/>
    </location>
</feature>
<evidence type="ECO:0000256" key="3">
    <source>
        <dbReference type="ARBA" id="ARBA00022692"/>
    </source>
</evidence>
<accession>A0A8T0V6B1</accession>
<name>A0A8T0V6B1_PANVG</name>
<sequence>MIVGIALLCLLSKREEKGFNDPLHSSFGAMMESIKDRRMLFIIPLMVYIGLEHAFVWGIFTKSIVTPVLGISGVGGAMAIYGAACAVCAVVTGYLTSGLDSATLIVSFGAIVQAVVLFWLLLFYSPMDGVLGTAAPLLIGALWGVGDGMLNTKLNAVVGLMFEDAKVIYTYGMKTMPWSHLLESAFAQFKVWECGAVAVIFFLSPHIVLQVMLILMTASLVISFGAFLFLTIAVEKSSSPSAVGS</sequence>
<feature type="transmembrane region" description="Helical" evidence="6">
    <location>
        <begin position="101"/>
        <end position="122"/>
    </location>
</feature>
<keyword evidence="8" id="KW-1185">Reference proteome</keyword>
<evidence type="ECO:0000256" key="4">
    <source>
        <dbReference type="ARBA" id="ARBA00022989"/>
    </source>
</evidence>
<evidence type="ECO:0000256" key="5">
    <source>
        <dbReference type="ARBA" id="ARBA00023136"/>
    </source>
</evidence>
<comment type="caution">
    <text evidence="7">The sequence shown here is derived from an EMBL/GenBank/DDBJ whole genome shotgun (WGS) entry which is preliminary data.</text>
</comment>
<protein>
    <submittedName>
        <fullName evidence="7">Uncharacterized protein</fullName>
    </submittedName>
</protein>
<keyword evidence="3 6" id="KW-0812">Transmembrane</keyword>
<dbReference type="Proteomes" id="UP000823388">
    <property type="component" value="Chromosome 3K"/>
</dbReference>
<evidence type="ECO:0000313" key="8">
    <source>
        <dbReference type="Proteomes" id="UP000823388"/>
    </source>
</evidence>
<organism evidence="7 8">
    <name type="scientific">Panicum virgatum</name>
    <name type="common">Blackwell switchgrass</name>
    <dbReference type="NCBI Taxonomy" id="38727"/>
    <lineage>
        <taxon>Eukaryota</taxon>
        <taxon>Viridiplantae</taxon>
        <taxon>Streptophyta</taxon>
        <taxon>Embryophyta</taxon>
        <taxon>Tracheophyta</taxon>
        <taxon>Spermatophyta</taxon>
        <taxon>Magnoliopsida</taxon>
        <taxon>Liliopsida</taxon>
        <taxon>Poales</taxon>
        <taxon>Poaceae</taxon>
        <taxon>PACMAD clade</taxon>
        <taxon>Panicoideae</taxon>
        <taxon>Panicodae</taxon>
        <taxon>Paniceae</taxon>
        <taxon>Panicinae</taxon>
        <taxon>Panicum</taxon>
        <taxon>Panicum sect. Hiantes</taxon>
    </lineage>
</organism>
<dbReference type="PANTHER" id="PTHR19444">
    <property type="entry name" value="UNC-93 RELATED"/>
    <property type="match status" value="1"/>
</dbReference>
<evidence type="ECO:0000313" key="7">
    <source>
        <dbReference type="EMBL" id="KAG2630068.1"/>
    </source>
</evidence>
<keyword evidence="5 6" id="KW-0472">Membrane</keyword>
<reference evidence="7" key="1">
    <citation type="submission" date="2020-05" db="EMBL/GenBank/DDBJ databases">
        <title>WGS assembly of Panicum virgatum.</title>
        <authorList>
            <person name="Lovell J.T."/>
            <person name="Jenkins J."/>
            <person name="Shu S."/>
            <person name="Juenger T.E."/>
            <person name="Schmutz J."/>
        </authorList>
    </citation>
    <scope>NUCLEOTIDE SEQUENCE</scope>
    <source>
        <strain evidence="7">AP13</strain>
    </source>
</reference>
<evidence type="ECO:0000256" key="6">
    <source>
        <dbReference type="SAM" id="Phobius"/>
    </source>
</evidence>
<dbReference type="PANTHER" id="PTHR19444:SF53">
    <property type="entry name" value="MAJOR FACILITATOR SUPERFAMILY (MFS) PROFILE DOMAIN-CONTAINING PROTEIN"/>
    <property type="match status" value="1"/>
</dbReference>
<keyword evidence="4 6" id="KW-1133">Transmembrane helix</keyword>
<dbReference type="InterPro" id="IPR051951">
    <property type="entry name" value="UNC-93_regulatory"/>
</dbReference>
<proteinExistence type="inferred from homology"/>
<dbReference type="InterPro" id="IPR010291">
    <property type="entry name" value="Ion_channel_UNC-93"/>
</dbReference>
<gene>
    <name evidence="7" type="ORF">PVAP13_3KG490801</name>
</gene>
<dbReference type="EMBL" id="CM029041">
    <property type="protein sequence ID" value="KAG2630068.1"/>
    <property type="molecule type" value="Genomic_DNA"/>
</dbReference>
<feature type="transmembrane region" description="Helical" evidence="6">
    <location>
        <begin position="129"/>
        <end position="146"/>
    </location>
</feature>
<evidence type="ECO:0000256" key="2">
    <source>
        <dbReference type="ARBA" id="ARBA00009172"/>
    </source>
</evidence>
<feature type="transmembrane region" description="Helical" evidence="6">
    <location>
        <begin position="38"/>
        <end position="60"/>
    </location>
</feature>